<reference evidence="1" key="1">
    <citation type="submission" date="2021-12" db="EMBL/GenBank/DDBJ databases">
        <authorList>
            <person name="Martin H S."/>
        </authorList>
    </citation>
    <scope>NUCLEOTIDE SEQUENCE</scope>
</reference>
<evidence type="ECO:0000313" key="2">
    <source>
        <dbReference type="Proteomes" id="UP000838878"/>
    </source>
</evidence>
<accession>A0A8J9YI00</accession>
<proteinExistence type="predicted"/>
<name>A0A8J9YI00_9NEOP</name>
<feature type="non-terminal residue" evidence="1">
    <location>
        <position position="86"/>
    </location>
</feature>
<keyword evidence="2" id="KW-1185">Reference proteome</keyword>
<dbReference type="Proteomes" id="UP000838878">
    <property type="component" value="Chromosome 7"/>
</dbReference>
<evidence type="ECO:0000313" key="1">
    <source>
        <dbReference type="EMBL" id="CAH0728501.1"/>
    </source>
</evidence>
<dbReference type="EMBL" id="OV170227">
    <property type="protein sequence ID" value="CAH0728501.1"/>
    <property type="molecule type" value="Genomic_DNA"/>
</dbReference>
<organism evidence="1 2">
    <name type="scientific">Brenthis ino</name>
    <name type="common">lesser marbled fritillary</name>
    <dbReference type="NCBI Taxonomy" id="405034"/>
    <lineage>
        <taxon>Eukaryota</taxon>
        <taxon>Metazoa</taxon>
        <taxon>Ecdysozoa</taxon>
        <taxon>Arthropoda</taxon>
        <taxon>Hexapoda</taxon>
        <taxon>Insecta</taxon>
        <taxon>Pterygota</taxon>
        <taxon>Neoptera</taxon>
        <taxon>Endopterygota</taxon>
        <taxon>Lepidoptera</taxon>
        <taxon>Glossata</taxon>
        <taxon>Ditrysia</taxon>
        <taxon>Papilionoidea</taxon>
        <taxon>Nymphalidae</taxon>
        <taxon>Heliconiinae</taxon>
        <taxon>Argynnini</taxon>
        <taxon>Brenthis</taxon>
    </lineage>
</organism>
<sequence>MVIFGGGLYPAVAHHHKDLYDDDDDRNVCHTVLQFVNEAPDGGGARRAHHVQQVGARAALGQCGRHVIQIHFRTKFITILLKNIYY</sequence>
<protein>
    <submittedName>
        <fullName evidence="1">Uncharacterized protein</fullName>
    </submittedName>
</protein>
<gene>
    <name evidence="1" type="ORF">BINO364_LOCUS13709</name>
</gene>
<dbReference type="AlphaFoldDB" id="A0A8J9YI00"/>